<dbReference type="PANTHER" id="PTHR32444:SF247">
    <property type="entry name" value="OS01G0958200 PROTEIN"/>
    <property type="match status" value="1"/>
</dbReference>
<dbReference type="Pfam" id="PF01453">
    <property type="entry name" value="B_lectin"/>
    <property type="match status" value="1"/>
</dbReference>
<keyword evidence="3" id="KW-1015">Disulfide bond</keyword>
<dbReference type="GO" id="GO:0048544">
    <property type="term" value="P:recognition of pollen"/>
    <property type="evidence" value="ECO:0007669"/>
    <property type="project" value="InterPro"/>
</dbReference>
<feature type="chain" id="PRO_5043518459" evidence="4">
    <location>
        <begin position="30"/>
        <end position="436"/>
    </location>
</feature>
<evidence type="ECO:0000256" key="1">
    <source>
        <dbReference type="ARBA" id="ARBA00003061"/>
    </source>
</evidence>
<dbReference type="PIRSF" id="PIRSF002686">
    <property type="entry name" value="SLG"/>
    <property type="match status" value="1"/>
</dbReference>
<evidence type="ECO:0000256" key="4">
    <source>
        <dbReference type="SAM" id="SignalP"/>
    </source>
</evidence>
<dbReference type="InterPro" id="IPR035446">
    <property type="entry name" value="SLSG/EP1"/>
</dbReference>
<keyword evidence="8" id="KW-1185">Reference proteome</keyword>
<evidence type="ECO:0000313" key="7">
    <source>
        <dbReference type="EMBL" id="KAG9454164.1"/>
    </source>
</evidence>
<dbReference type="SMART" id="SM00108">
    <property type="entry name" value="B_lectin"/>
    <property type="match status" value="1"/>
</dbReference>
<evidence type="ECO:0000256" key="3">
    <source>
        <dbReference type="ARBA" id="ARBA00023157"/>
    </source>
</evidence>
<dbReference type="InterPro" id="IPR036426">
    <property type="entry name" value="Bulb-type_lectin_dom_sf"/>
</dbReference>
<protein>
    <submittedName>
        <fullName evidence="7">Uncharacterized protein</fullName>
    </submittedName>
</protein>
<dbReference type="SUPFAM" id="SSF51110">
    <property type="entry name" value="alpha-D-mannose-specific plant lectins"/>
    <property type="match status" value="1"/>
</dbReference>
<comment type="caution">
    <text evidence="7">The sequence shown here is derived from an EMBL/GenBank/DDBJ whole genome shotgun (WGS) entry which is preliminary data.</text>
</comment>
<dbReference type="Pfam" id="PF08276">
    <property type="entry name" value="PAN_2"/>
    <property type="match status" value="1"/>
</dbReference>
<feature type="domain" description="Bulb-type lectin" evidence="5">
    <location>
        <begin position="30"/>
        <end position="155"/>
    </location>
</feature>
<comment type="function">
    <text evidence="1">Involved in sporophytic self-incompatibility system (the inability of flowering plants to achieve self-fertilization).</text>
</comment>
<keyword evidence="2 4" id="KW-0732">Signal</keyword>
<accession>A0AAV7F0E7</accession>
<dbReference type="FunFam" id="2.90.10.10:FF:000002">
    <property type="entry name" value="Serine/threonine-protein kinase"/>
    <property type="match status" value="1"/>
</dbReference>
<evidence type="ECO:0000259" key="5">
    <source>
        <dbReference type="PROSITE" id="PS50927"/>
    </source>
</evidence>
<dbReference type="AlphaFoldDB" id="A0AAV7F0E7"/>
<reference evidence="7 8" key="1">
    <citation type="submission" date="2021-07" db="EMBL/GenBank/DDBJ databases">
        <title>The Aristolochia fimbriata genome: insights into angiosperm evolution, floral development and chemical biosynthesis.</title>
        <authorList>
            <person name="Jiao Y."/>
        </authorList>
    </citation>
    <scope>NUCLEOTIDE SEQUENCE [LARGE SCALE GENOMIC DNA]</scope>
    <source>
        <strain evidence="7">IBCAS-2021</strain>
        <tissue evidence="7">Leaf</tissue>
    </source>
</reference>
<dbReference type="CDD" id="cd00028">
    <property type="entry name" value="B_lectin"/>
    <property type="match status" value="1"/>
</dbReference>
<gene>
    <name evidence="7" type="ORF">H6P81_007068</name>
</gene>
<dbReference type="InterPro" id="IPR003609">
    <property type="entry name" value="Pan_app"/>
</dbReference>
<feature type="signal peptide" evidence="4">
    <location>
        <begin position="1"/>
        <end position="29"/>
    </location>
</feature>
<dbReference type="Proteomes" id="UP000825729">
    <property type="component" value="Unassembled WGS sequence"/>
</dbReference>
<name>A0AAV7F0E7_ARIFI</name>
<dbReference type="EMBL" id="JAINDJ010000003">
    <property type="protein sequence ID" value="KAG9454164.1"/>
    <property type="molecule type" value="Genomic_DNA"/>
</dbReference>
<dbReference type="Pfam" id="PF00954">
    <property type="entry name" value="S_locus_glycop"/>
    <property type="match status" value="1"/>
</dbReference>
<dbReference type="Gene3D" id="2.90.10.10">
    <property type="entry name" value="Bulb-type lectin domain"/>
    <property type="match status" value="1"/>
</dbReference>
<feature type="domain" description="Apple" evidence="6">
    <location>
        <begin position="353"/>
        <end position="436"/>
    </location>
</feature>
<dbReference type="PROSITE" id="PS50948">
    <property type="entry name" value="PAN"/>
    <property type="match status" value="1"/>
</dbReference>
<evidence type="ECO:0000259" key="6">
    <source>
        <dbReference type="PROSITE" id="PS50948"/>
    </source>
</evidence>
<dbReference type="InterPro" id="IPR001480">
    <property type="entry name" value="Bulb-type_lectin_dom"/>
</dbReference>
<dbReference type="CDD" id="cd01098">
    <property type="entry name" value="PAN_AP_plant"/>
    <property type="match status" value="1"/>
</dbReference>
<dbReference type="InterPro" id="IPR000858">
    <property type="entry name" value="S_locus_glycoprot_dom"/>
</dbReference>
<organism evidence="7 8">
    <name type="scientific">Aristolochia fimbriata</name>
    <name type="common">White veined hardy Dutchman's pipe vine</name>
    <dbReference type="NCBI Taxonomy" id="158543"/>
    <lineage>
        <taxon>Eukaryota</taxon>
        <taxon>Viridiplantae</taxon>
        <taxon>Streptophyta</taxon>
        <taxon>Embryophyta</taxon>
        <taxon>Tracheophyta</taxon>
        <taxon>Spermatophyta</taxon>
        <taxon>Magnoliopsida</taxon>
        <taxon>Magnoliidae</taxon>
        <taxon>Piperales</taxon>
        <taxon>Aristolochiaceae</taxon>
        <taxon>Aristolochia</taxon>
    </lineage>
</organism>
<evidence type="ECO:0000256" key="2">
    <source>
        <dbReference type="ARBA" id="ARBA00022729"/>
    </source>
</evidence>
<sequence>MVGETKTSLFLCFSFLPLLILSRSHVSRAAETLSPDESLTGKQVLTSKGGNFELGFFQPGPSPQYYLAIWYKRVSKRTAVWVANRETPLSDDESPEVRIADDGNLVILDRSKRAVWSTNSSSPVANSAVVEAELLDSGNLVLRNRSSNFNSSQILWQSFDHPTDTWLPGGWLGLNRVTGEDQLLISWRSSEDPAPGPFSLELDRDGSSQYLIRWNRTISYWTSGLWNPSTQTFDQVPEMRTSYNYNFSFTTTDKGNYFTYDVYDPSIITRFVMDLTGQIKQFTWVENSQQWNVFWSKPDAQCDVYSLCGSFGTCNADGLPPCSCAQGFRPRFPENWNLSDWSGGCARKTPLTCDDGDGFSLLTAVRRPANFQSSSVGSREECESVCRRDCSCSAYSFSNGTSGKLIQVIQALYISISVSQNRILVSPGTAAAEDCL</sequence>
<dbReference type="PROSITE" id="PS50927">
    <property type="entry name" value="BULB_LECTIN"/>
    <property type="match status" value="1"/>
</dbReference>
<dbReference type="PANTHER" id="PTHR32444">
    <property type="entry name" value="BULB-TYPE LECTIN DOMAIN-CONTAINING PROTEIN"/>
    <property type="match status" value="1"/>
</dbReference>
<evidence type="ECO:0000313" key="8">
    <source>
        <dbReference type="Proteomes" id="UP000825729"/>
    </source>
</evidence>
<proteinExistence type="predicted"/>